<keyword evidence="2" id="KW-1133">Transmembrane helix</keyword>
<organism evidence="4 5">
    <name type="scientific">Mikania micrantha</name>
    <name type="common">bitter vine</name>
    <dbReference type="NCBI Taxonomy" id="192012"/>
    <lineage>
        <taxon>Eukaryota</taxon>
        <taxon>Viridiplantae</taxon>
        <taxon>Streptophyta</taxon>
        <taxon>Embryophyta</taxon>
        <taxon>Tracheophyta</taxon>
        <taxon>Spermatophyta</taxon>
        <taxon>Magnoliopsida</taxon>
        <taxon>eudicotyledons</taxon>
        <taxon>Gunneridae</taxon>
        <taxon>Pentapetalae</taxon>
        <taxon>asterids</taxon>
        <taxon>campanulids</taxon>
        <taxon>Asterales</taxon>
        <taxon>Asteraceae</taxon>
        <taxon>Asteroideae</taxon>
        <taxon>Heliantheae alliance</taxon>
        <taxon>Eupatorieae</taxon>
        <taxon>Mikania</taxon>
    </lineage>
</organism>
<dbReference type="InterPro" id="IPR029058">
    <property type="entry name" value="AB_hydrolase_fold"/>
</dbReference>
<dbReference type="Proteomes" id="UP000326396">
    <property type="component" value="Linkage Group LG11"/>
</dbReference>
<keyword evidence="5" id="KW-1185">Reference proteome</keyword>
<sequence length="474" mass="54948">MEGEYMLLDLDNVGFRELYRLLIHDNIGARKFIQSHDDEGLNGTFIRRFMIFISIVIICVFRLISGLMNGFGRFIEFSLNLWSHYDSFIMLVLNTLRGKKVELCRDSPNFTSVIGLTDTRLELDDEITRDDPKYISSLAIMAAKTAYENKARIKKIVEDHWKMEYVGFYNCSNAFETKQLSENKHPTQAFMFVDKTGDHDLICISFRGTSPFSADDWCTDLDFSWYRLTGIGKVHMGFMKALGLQKNTSWPKEIEEHIRNDDDDGGETYAYYKIRQDLRQKLDENPTARFIVTGHSLGGALAVLFPAILRYHKQFKLLKRLAGVYTFGQPRVGDDEFCRFMENLLGAQRYFRFVYGNDIVPRIPFDDSDLMFKHFGYCYYFNSFYKGQVTKEEPNKNYFSTSSIGPMYLNAIFEVVRSAVLPYAFGRKYKEGMLLIGIRLFGLIFPGLSAHCPQDYVNLTRLGSPDTFNMFQDE</sequence>
<dbReference type="Pfam" id="PF01764">
    <property type="entry name" value="Lipase_3"/>
    <property type="match status" value="1"/>
</dbReference>
<dbReference type="OrthoDB" id="438440at2759"/>
<evidence type="ECO:0000313" key="4">
    <source>
        <dbReference type="EMBL" id="KAD6795866.1"/>
    </source>
</evidence>
<reference evidence="4 5" key="1">
    <citation type="submission" date="2019-05" db="EMBL/GenBank/DDBJ databases">
        <title>Mikania micrantha, genome provides insights into the molecular mechanism of rapid growth.</title>
        <authorList>
            <person name="Liu B."/>
        </authorList>
    </citation>
    <scope>NUCLEOTIDE SEQUENCE [LARGE SCALE GENOMIC DNA]</scope>
    <source>
        <strain evidence="4">NLD-2019</strain>
        <tissue evidence="4">Leaf</tissue>
    </source>
</reference>
<keyword evidence="2" id="KW-0472">Membrane</keyword>
<dbReference type="AlphaFoldDB" id="A0A5N6PQW2"/>
<dbReference type="GO" id="GO:0004806">
    <property type="term" value="F:triacylglycerol lipase activity"/>
    <property type="evidence" value="ECO:0007669"/>
    <property type="project" value="InterPro"/>
</dbReference>
<dbReference type="EMBL" id="SZYD01000003">
    <property type="protein sequence ID" value="KAD6795866.1"/>
    <property type="molecule type" value="Genomic_DNA"/>
</dbReference>
<dbReference type="PANTHER" id="PTHR46086">
    <property type="entry name" value="ALPHA/BETA-HYDROLASES SUPERFAMILY PROTEIN"/>
    <property type="match status" value="1"/>
</dbReference>
<proteinExistence type="predicted"/>
<dbReference type="InterPro" id="IPR002921">
    <property type="entry name" value="Fungal_lipase-type"/>
</dbReference>
<evidence type="ECO:0000256" key="1">
    <source>
        <dbReference type="ARBA" id="ARBA00022801"/>
    </source>
</evidence>
<feature type="transmembrane region" description="Helical" evidence="2">
    <location>
        <begin position="45"/>
        <end position="64"/>
    </location>
</feature>
<dbReference type="GO" id="GO:0006629">
    <property type="term" value="P:lipid metabolic process"/>
    <property type="evidence" value="ECO:0007669"/>
    <property type="project" value="InterPro"/>
</dbReference>
<gene>
    <name evidence="4" type="ORF">E3N88_06762</name>
</gene>
<dbReference type="CDD" id="cd00519">
    <property type="entry name" value="Lipase_3"/>
    <property type="match status" value="1"/>
</dbReference>
<dbReference type="Gene3D" id="3.40.50.1820">
    <property type="entry name" value="alpha/beta hydrolase"/>
    <property type="match status" value="1"/>
</dbReference>
<dbReference type="SUPFAM" id="SSF53474">
    <property type="entry name" value="alpha/beta-Hydrolases"/>
    <property type="match status" value="1"/>
</dbReference>
<keyword evidence="1" id="KW-0378">Hydrolase</keyword>
<evidence type="ECO:0000256" key="2">
    <source>
        <dbReference type="SAM" id="Phobius"/>
    </source>
</evidence>
<comment type="caution">
    <text evidence="4">The sequence shown here is derived from an EMBL/GenBank/DDBJ whole genome shotgun (WGS) entry which is preliminary data.</text>
</comment>
<dbReference type="InterPro" id="IPR044819">
    <property type="entry name" value="OBL-like"/>
</dbReference>
<name>A0A5N6PQW2_9ASTR</name>
<evidence type="ECO:0000313" key="5">
    <source>
        <dbReference type="Proteomes" id="UP000326396"/>
    </source>
</evidence>
<dbReference type="PANTHER" id="PTHR46086:SF17">
    <property type="entry name" value="ALPHA_BETA-HYDROLASES SUPERFAMILY PROTEIN"/>
    <property type="match status" value="1"/>
</dbReference>
<evidence type="ECO:0000259" key="3">
    <source>
        <dbReference type="Pfam" id="PF01764"/>
    </source>
</evidence>
<accession>A0A5N6PQW2</accession>
<keyword evidence="2" id="KW-0812">Transmembrane</keyword>
<protein>
    <recommendedName>
        <fullName evidence="3">Fungal lipase-type domain-containing protein</fullName>
    </recommendedName>
</protein>
<feature type="domain" description="Fungal lipase-type" evidence="3">
    <location>
        <begin position="204"/>
        <end position="366"/>
    </location>
</feature>